<accession>A0A0D2KCC2</accession>
<organism evidence="2 3">
    <name type="scientific">Fonsecaea multimorphosa CBS 102226</name>
    <dbReference type="NCBI Taxonomy" id="1442371"/>
    <lineage>
        <taxon>Eukaryota</taxon>
        <taxon>Fungi</taxon>
        <taxon>Dikarya</taxon>
        <taxon>Ascomycota</taxon>
        <taxon>Pezizomycotina</taxon>
        <taxon>Eurotiomycetes</taxon>
        <taxon>Chaetothyriomycetidae</taxon>
        <taxon>Chaetothyriales</taxon>
        <taxon>Herpotrichiellaceae</taxon>
        <taxon>Fonsecaea</taxon>
    </lineage>
</organism>
<dbReference type="Proteomes" id="UP000053411">
    <property type="component" value="Unassembled WGS sequence"/>
</dbReference>
<dbReference type="STRING" id="1442371.A0A0D2KCC2"/>
<dbReference type="VEuPathDB" id="FungiDB:Z520_03440"/>
<dbReference type="RefSeq" id="XP_016634897.1">
    <property type="nucleotide sequence ID" value="XM_016773951.1"/>
</dbReference>
<protein>
    <submittedName>
        <fullName evidence="2">Uncharacterized protein</fullName>
    </submittedName>
</protein>
<dbReference type="OrthoDB" id="4161313at2759"/>
<feature type="region of interest" description="Disordered" evidence="1">
    <location>
        <begin position="113"/>
        <end position="140"/>
    </location>
</feature>
<feature type="compositionally biased region" description="Pro residues" evidence="1">
    <location>
        <begin position="115"/>
        <end position="133"/>
    </location>
</feature>
<dbReference type="AlphaFoldDB" id="A0A0D2KCC2"/>
<evidence type="ECO:0000313" key="3">
    <source>
        <dbReference type="Proteomes" id="UP000053411"/>
    </source>
</evidence>
<evidence type="ECO:0000256" key="1">
    <source>
        <dbReference type="SAM" id="MobiDB-lite"/>
    </source>
</evidence>
<evidence type="ECO:0000313" key="2">
    <source>
        <dbReference type="EMBL" id="KIY00775.1"/>
    </source>
</evidence>
<proteinExistence type="predicted"/>
<keyword evidence="3" id="KW-1185">Reference proteome</keyword>
<name>A0A0D2KCC2_9EURO</name>
<sequence>MADHFHSFSFAFASLNEFDYNLEPSRNNILAPYQHERLLHFHKLNFIRDHNQQQQHHNFKHNNDDNNHKHTYYYYDHHNHNAFYNHQHRHNGKLFYINYSSPLDFQAKILHRPQRQPPPQQPPPPPPPLPPPRLQSAPPRVRQSQWMLTIDFSQQDVITDGSFESVSADAIRVPDATSGDWTVSGGAVFATNNGSTYDTPDGSQYVYIQGTSAVPISSVSQTLTNLIPNGLYTFTYDYAVPYVNNPNPNPSTFSNCQLTLRVGDQSYTDLIEVYGSDSGSQQSWGQGVPLEFEADCSELLFSVVWDCSGLNSGNEIDLAIDNIGFTGGQCVTEEVVP</sequence>
<dbReference type="EMBL" id="KN848066">
    <property type="protein sequence ID" value="KIY00775.1"/>
    <property type="molecule type" value="Genomic_DNA"/>
</dbReference>
<dbReference type="GeneID" id="27709186"/>
<gene>
    <name evidence="2" type="ORF">Z520_03440</name>
</gene>
<reference evidence="2 3" key="1">
    <citation type="submission" date="2015-01" db="EMBL/GenBank/DDBJ databases">
        <title>The Genome Sequence of Fonsecaea multimorphosa CBS 102226.</title>
        <authorList>
            <consortium name="The Broad Institute Genomics Platform"/>
            <person name="Cuomo C."/>
            <person name="de Hoog S."/>
            <person name="Gorbushina A."/>
            <person name="Stielow B."/>
            <person name="Teixiera M."/>
            <person name="Abouelleil A."/>
            <person name="Chapman S.B."/>
            <person name="Priest M."/>
            <person name="Young S.K."/>
            <person name="Wortman J."/>
            <person name="Nusbaum C."/>
            <person name="Birren B."/>
        </authorList>
    </citation>
    <scope>NUCLEOTIDE SEQUENCE [LARGE SCALE GENOMIC DNA]</scope>
    <source>
        <strain evidence="2 3">CBS 102226</strain>
    </source>
</reference>